<proteinExistence type="predicted"/>
<keyword evidence="2" id="KW-0238">DNA-binding</keyword>
<dbReference type="SMART" id="SM00345">
    <property type="entry name" value="HTH_GNTR"/>
    <property type="match status" value="1"/>
</dbReference>
<dbReference type="PANTHER" id="PTHR38445:SF9">
    <property type="entry name" value="HTH-TYPE TRANSCRIPTIONAL REPRESSOR YTRA"/>
    <property type="match status" value="1"/>
</dbReference>
<dbReference type="PROSITE" id="PS50949">
    <property type="entry name" value="HTH_GNTR"/>
    <property type="match status" value="1"/>
</dbReference>
<evidence type="ECO:0000256" key="1">
    <source>
        <dbReference type="ARBA" id="ARBA00023015"/>
    </source>
</evidence>
<evidence type="ECO:0000259" key="4">
    <source>
        <dbReference type="PROSITE" id="PS50949"/>
    </source>
</evidence>
<dbReference type="KEGG" id="apre:CNX65_13200"/>
<keyword evidence="3" id="KW-0804">Transcription</keyword>
<dbReference type="EMBL" id="CP023445">
    <property type="protein sequence ID" value="ATE54129.1"/>
    <property type="molecule type" value="Genomic_DNA"/>
</dbReference>
<dbReference type="Gene3D" id="1.10.10.10">
    <property type="entry name" value="Winged helix-like DNA-binding domain superfamily/Winged helix DNA-binding domain"/>
    <property type="match status" value="1"/>
</dbReference>
<dbReference type="SUPFAM" id="SSF46785">
    <property type="entry name" value="Winged helix' DNA-binding domain"/>
    <property type="match status" value="1"/>
</dbReference>
<gene>
    <name evidence="5" type="ORF">CNX65_13200</name>
</gene>
<dbReference type="InterPro" id="IPR036390">
    <property type="entry name" value="WH_DNA-bd_sf"/>
</dbReference>
<dbReference type="GO" id="GO:0003700">
    <property type="term" value="F:DNA-binding transcription factor activity"/>
    <property type="evidence" value="ECO:0007669"/>
    <property type="project" value="InterPro"/>
</dbReference>
<evidence type="ECO:0000256" key="3">
    <source>
        <dbReference type="ARBA" id="ARBA00023163"/>
    </source>
</evidence>
<organism evidence="5 6">
    <name type="scientific">Actinosynnema pretiosum</name>
    <dbReference type="NCBI Taxonomy" id="42197"/>
    <lineage>
        <taxon>Bacteria</taxon>
        <taxon>Bacillati</taxon>
        <taxon>Actinomycetota</taxon>
        <taxon>Actinomycetes</taxon>
        <taxon>Pseudonocardiales</taxon>
        <taxon>Pseudonocardiaceae</taxon>
        <taxon>Actinosynnema</taxon>
    </lineage>
</organism>
<feature type="domain" description="HTH gntR-type" evidence="4">
    <location>
        <begin position="14"/>
        <end position="82"/>
    </location>
</feature>
<keyword evidence="6" id="KW-1185">Reference proteome</keyword>
<keyword evidence="1" id="KW-0805">Transcription regulation</keyword>
<name>A0A290Z579_9PSEU</name>
<dbReference type="AlphaFoldDB" id="A0A290Z579"/>
<protein>
    <submittedName>
        <fullName evidence="5">GntR family transcriptional regulator</fullName>
    </submittedName>
</protein>
<evidence type="ECO:0000313" key="6">
    <source>
        <dbReference type="Proteomes" id="UP000218505"/>
    </source>
</evidence>
<accession>A0A290Z579</accession>
<dbReference type="GO" id="GO:0003677">
    <property type="term" value="F:DNA binding"/>
    <property type="evidence" value="ECO:0007669"/>
    <property type="project" value="UniProtKB-KW"/>
</dbReference>
<dbReference type="PANTHER" id="PTHR38445">
    <property type="entry name" value="HTH-TYPE TRANSCRIPTIONAL REPRESSOR YTRA"/>
    <property type="match status" value="1"/>
</dbReference>
<dbReference type="Proteomes" id="UP000218505">
    <property type="component" value="Chromosome"/>
</dbReference>
<evidence type="ECO:0000313" key="5">
    <source>
        <dbReference type="EMBL" id="ATE54129.1"/>
    </source>
</evidence>
<dbReference type="InterPro" id="IPR000524">
    <property type="entry name" value="Tscrpt_reg_HTH_GntR"/>
</dbReference>
<dbReference type="InterPro" id="IPR036388">
    <property type="entry name" value="WH-like_DNA-bd_sf"/>
</dbReference>
<dbReference type="Pfam" id="PF00392">
    <property type="entry name" value="GntR"/>
    <property type="match status" value="1"/>
</dbReference>
<reference evidence="5" key="1">
    <citation type="submission" date="2017-09" db="EMBL/GenBank/DDBJ databases">
        <title>Complete Genome Sequence of ansamitocin-producing Bacterium Actinosynnema pretiosum X47.</title>
        <authorList>
            <person name="Cao G."/>
            <person name="Zong G."/>
            <person name="Zhong C."/>
            <person name="Fu J."/>
        </authorList>
    </citation>
    <scope>NUCLEOTIDE SEQUENCE [LARGE SCALE GENOMIC DNA]</scope>
    <source>
        <strain evidence="5">X47</strain>
    </source>
</reference>
<evidence type="ECO:0000256" key="2">
    <source>
        <dbReference type="ARBA" id="ARBA00023125"/>
    </source>
</evidence>
<sequence>MTSLRVVVDTGNGVAPWRQVHDQVIRLVSAGALVGGARLPPIRRLARDLGLAPGTIARAYRELELGGWVRTARAKGTVVVERGDDAASAERAALLDEAAERFAGVVRELGLPTGAALSAVERALLSSGGPVPG</sequence>
<dbReference type="RefSeq" id="WP_096493051.1">
    <property type="nucleotide sequence ID" value="NZ_CP023445.1"/>
</dbReference>